<dbReference type="PANTHER" id="PTHR33048">
    <property type="entry name" value="PTH11-LIKE INTEGRAL MEMBRANE PROTEIN (AFU_ORTHOLOGUE AFUA_5G11245)"/>
    <property type="match status" value="1"/>
</dbReference>
<dbReference type="PANTHER" id="PTHR33048:SF146">
    <property type="entry name" value="INTEGRAL MEMBRANE PROTEIN"/>
    <property type="match status" value="1"/>
</dbReference>
<feature type="transmembrane region" description="Helical" evidence="7">
    <location>
        <begin position="111"/>
        <end position="129"/>
    </location>
</feature>
<feature type="transmembrane region" description="Helical" evidence="7">
    <location>
        <begin position="70"/>
        <end position="91"/>
    </location>
</feature>
<feature type="transmembrane region" description="Helical" evidence="7">
    <location>
        <begin position="193"/>
        <end position="216"/>
    </location>
</feature>
<evidence type="ECO:0000256" key="5">
    <source>
        <dbReference type="ARBA" id="ARBA00038359"/>
    </source>
</evidence>
<evidence type="ECO:0000256" key="1">
    <source>
        <dbReference type="ARBA" id="ARBA00004141"/>
    </source>
</evidence>
<protein>
    <recommendedName>
        <fullName evidence="8">Rhodopsin domain-containing protein</fullName>
    </recommendedName>
</protein>
<evidence type="ECO:0000256" key="4">
    <source>
        <dbReference type="ARBA" id="ARBA00023136"/>
    </source>
</evidence>
<comment type="caution">
    <text evidence="9">The sequence shown here is derived from an EMBL/GenBank/DDBJ whole genome shotgun (WGS) entry which is preliminary data.</text>
</comment>
<comment type="subcellular location">
    <subcellularLocation>
        <location evidence="1">Membrane</location>
        <topology evidence="1">Multi-pass membrane protein</topology>
    </subcellularLocation>
</comment>
<feature type="domain" description="Rhodopsin" evidence="8">
    <location>
        <begin position="54"/>
        <end position="295"/>
    </location>
</feature>
<feature type="transmembrane region" description="Helical" evidence="7">
    <location>
        <begin position="271"/>
        <end position="296"/>
    </location>
</feature>
<feature type="transmembrane region" description="Helical" evidence="7">
    <location>
        <begin position="150"/>
        <end position="173"/>
    </location>
</feature>
<comment type="similarity">
    <text evidence="5">Belongs to the SAT4 family.</text>
</comment>
<dbReference type="Pfam" id="PF20684">
    <property type="entry name" value="Fung_rhodopsin"/>
    <property type="match status" value="1"/>
</dbReference>
<dbReference type="InterPro" id="IPR052337">
    <property type="entry name" value="SAT4-like"/>
</dbReference>
<keyword evidence="2 7" id="KW-0812">Transmembrane</keyword>
<dbReference type="InterPro" id="IPR049326">
    <property type="entry name" value="Rhodopsin_dom_fungi"/>
</dbReference>
<evidence type="ECO:0000256" key="3">
    <source>
        <dbReference type="ARBA" id="ARBA00022989"/>
    </source>
</evidence>
<keyword evidence="4 7" id="KW-0472">Membrane</keyword>
<dbReference type="EMBL" id="JBFTWV010000035">
    <property type="protein sequence ID" value="KAL2795424.1"/>
    <property type="molecule type" value="Genomic_DNA"/>
</dbReference>
<accession>A0ABR4G8U0</accession>
<keyword evidence="3 7" id="KW-1133">Transmembrane helix</keyword>
<keyword evidence="10" id="KW-1185">Reference proteome</keyword>
<organism evidence="9 10">
    <name type="scientific">Aspergillus keveii</name>
    <dbReference type="NCBI Taxonomy" id="714993"/>
    <lineage>
        <taxon>Eukaryota</taxon>
        <taxon>Fungi</taxon>
        <taxon>Dikarya</taxon>
        <taxon>Ascomycota</taxon>
        <taxon>Pezizomycotina</taxon>
        <taxon>Eurotiomycetes</taxon>
        <taxon>Eurotiomycetidae</taxon>
        <taxon>Eurotiales</taxon>
        <taxon>Aspergillaceae</taxon>
        <taxon>Aspergillus</taxon>
        <taxon>Aspergillus subgen. Nidulantes</taxon>
    </lineage>
</organism>
<proteinExistence type="inferred from homology"/>
<feature type="compositionally biased region" description="Polar residues" evidence="6">
    <location>
        <begin position="391"/>
        <end position="406"/>
    </location>
</feature>
<sequence>MSMSPEALAELLAQPALAAPSGVTPQFDNPPNDNTLAWVVTTVCTVVTTICLLLRLFTRGWLEKKVRVEEVLMVCAYGAYWGTAYAGYAMIYTPGYYVHTWNLRNEDLIRPLYLILIYGCCYSAVLPLIKSAILLDWCRIFVPVDRKRNVFWWGCMAVICLQGIWGLLCILLLNMQCRPHAAIWKFYLPSKCYSLPDVMLTSASVQVASDIIMFFLPQRIIWRLQMNWQKKLGVSVIFGVGILASVAACFRLAHTVGFANTTDTMYLIGPLLFWACGEMTCGFFILSVPCLSKLIMESGLPRRVKSSLGFAPKSSGPSYEDSERTPHRSGNSGRIGLRPVKARVNTDTTWSRIEEGGSDVDLGKSESQTNLHGGGDRRQDPKKSVRVSHTVEVSVSNHSNSQDGSEQGNGGPRW</sequence>
<feature type="transmembrane region" description="Helical" evidence="7">
    <location>
        <begin position="236"/>
        <end position="259"/>
    </location>
</feature>
<evidence type="ECO:0000259" key="8">
    <source>
        <dbReference type="Pfam" id="PF20684"/>
    </source>
</evidence>
<evidence type="ECO:0000256" key="6">
    <source>
        <dbReference type="SAM" id="MobiDB-lite"/>
    </source>
</evidence>
<evidence type="ECO:0000313" key="10">
    <source>
        <dbReference type="Proteomes" id="UP001610563"/>
    </source>
</evidence>
<evidence type="ECO:0000256" key="7">
    <source>
        <dbReference type="SAM" id="Phobius"/>
    </source>
</evidence>
<evidence type="ECO:0000313" key="9">
    <source>
        <dbReference type="EMBL" id="KAL2795424.1"/>
    </source>
</evidence>
<reference evidence="9 10" key="1">
    <citation type="submission" date="2024-07" db="EMBL/GenBank/DDBJ databases">
        <title>Section-level genome sequencing and comparative genomics of Aspergillus sections Usti and Cavernicolus.</title>
        <authorList>
            <consortium name="Lawrence Berkeley National Laboratory"/>
            <person name="Nybo J.L."/>
            <person name="Vesth T.C."/>
            <person name="Theobald S."/>
            <person name="Frisvad J.C."/>
            <person name="Larsen T.O."/>
            <person name="Kjaerboelling I."/>
            <person name="Rothschild-Mancinelli K."/>
            <person name="Lyhne E.K."/>
            <person name="Kogle M.E."/>
            <person name="Barry K."/>
            <person name="Clum A."/>
            <person name="Na H."/>
            <person name="Ledsgaard L."/>
            <person name="Lin J."/>
            <person name="Lipzen A."/>
            <person name="Kuo A."/>
            <person name="Riley R."/>
            <person name="Mondo S."/>
            <person name="Labutti K."/>
            <person name="Haridas S."/>
            <person name="Pangalinan J."/>
            <person name="Salamov A.A."/>
            <person name="Simmons B.A."/>
            <person name="Magnuson J.K."/>
            <person name="Chen J."/>
            <person name="Drula E."/>
            <person name="Henrissat B."/>
            <person name="Wiebenga A."/>
            <person name="Lubbers R.J."/>
            <person name="Gomes A.C."/>
            <person name="Makela M.R."/>
            <person name="Stajich J."/>
            <person name="Grigoriev I.V."/>
            <person name="Mortensen U.H."/>
            <person name="De Vries R.P."/>
            <person name="Baker S.E."/>
            <person name="Andersen M.R."/>
        </authorList>
    </citation>
    <scope>NUCLEOTIDE SEQUENCE [LARGE SCALE GENOMIC DNA]</scope>
    <source>
        <strain evidence="9 10">CBS 209.92</strain>
    </source>
</reference>
<feature type="region of interest" description="Disordered" evidence="6">
    <location>
        <begin position="309"/>
        <end position="414"/>
    </location>
</feature>
<feature type="transmembrane region" description="Helical" evidence="7">
    <location>
        <begin position="37"/>
        <end position="58"/>
    </location>
</feature>
<gene>
    <name evidence="9" type="ORF">BJX66DRAFT_170294</name>
</gene>
<feature type="compositionally biased region" description="Basic and acidic residues" evidence="6">
    <location>
        <begin position="374"/>
        <end position="383"/>
    </location>
</feature>
<evidence type="ECO:0000256" key="2">
    <source>
        <dbReference type="ARBA" id="ARBA00022692"/>
    </source>
</evidence>
<name>A0ABR4G8U0_9EURO</name>
<dbReference type="Proteomes" id="UP001610563">
    <property type="component" value="Unassembled WGS sequence"/>
</dbReference>